<dbReference type="EMBL" id="BMAW01051600">
    <property type="protein sequence ID" value="GFS81442.1"/>
    <property type="molecule type" value="Genomic_DNA"/>
</dbReference>
<feature type="non-terminal residue" evidence="1">
    <location>
        <position position="19"/>
    </location>
</feature>
<accession>A0A8X6MW97</accession>
<evidence type="ECO:0000313" key="1">
    <source>
        <dbReference type="EMBL" id="GFS81442.1"/>
    </source>
</evidence>
<evidence type="ECO:0000313" key="3">
    <source>
        <dbReference type="EMBL" id="GFU12052.1"/>
    </source>
</evidence>
<comment type="caution">
    <text evidence="1">The sequence shown here is derived from an EMBL/GenBank/DDBJ whole genome shotgun (WGS) entry which is preliminary data.</text>
</comment>
<dbReference type="EMBL" id="BMAW01078703">
    <property type="protein sequence ID" value="GFU12052.1"/>
    <property type="molecule type" value="Genomic_DNA"/>
</dbReference>
<protein>
    <submittedName>
        <fullName evidence="1">Uncharacterized protein</fullName>
    </submittedName>
</protein>
<gene>
    <name evidence="2" type="ORF">NPIL_220561</name>
    <name evidence="3" type="ORF">NPIL_327441</name>
    <name evidence="1" type="ORF">NPIL_364501</name>
</gene>
<keyword evidence="4" id="KW-1185">Reference proteome</keyword>
<dbReference type="AlphaFoldDB" id="A0A8X6MW97"/>
<proteinExistence type="predicted"/>
<organism evidence="1 4">
    <name type="scientific">Nephila pilipes</name>
    <name type="common">Giant wood spider</name>
    <name type="synonym">Nephila maculata</name>
    <dbReference type="NCBI Taxonomy" id="299642"/>
    <lineage>
        <taxon>Eukaryota</taxon>
        <taxon>Metazoa</taxon>
        <taxon>Ecdysozoa</taxon>
        <taxon>Arthropoda</taxon>
        <taxon>Chelicerata</taxon>
        <taxon>Arachnida</taxon>
        <taxon>Araneae</taxon>
        <taxon>Araneomorphae</taxon>
        <taxon>Entelegynae</taxon>
        <taxon>Araneoidea</taxon>
        <taxon>Nephilidae</taxon>
        <taxon>Nephila</taxon>
    </lineage>
</organism>
<name>A0A8X6MW97_NEPPI</name>
<evidence type="ECO:0000313" key="4">
    <source>
        <dbReference type="Proteomes" id="UP000887013"/>
    </source>
</evidence>
<reference evidence="1" key="1">
    <citation type="submission" date="2020-08" db="EMBL/GenBank/DDBJ databases">
        <title>Multicomponent nature underlies the extraordinary mechanical properties of spider dragline silk.</title>
        <authorList>
            <person name="Kono N."/>
            <person name="Nakamura H."/>
            <person name="Mori M."/>
            <person name="Yoshida Y."/>
            <person name="Ohtoshi R."/>
            <person name="Malay A.D."/>
            <person name="Moran D.A.P."/>
            <person name="Tomita M."/>
            <person name="Numata K."/>
            <person name="Arakawa K."/>
        </authorList>
    </citation>
    <scope>NUCLEOTIDE SEQUENCE</scope>
</reference>
<sequence>MPDKSWSSRNRGARVDFGP</sequence>
<dbReference type="EMBL" id="BMAW01115953">
    <property type="protein sequence ID" value="GFT68426.1"/>
    <property type="molecule type" value="Genomic_DNA"/>
</dbReference>
<evidence type="ECO:0000313" key="2">
    <source>
        <dbReference type="EMBL" id="GFT68426.1"/>
    </source>
</evidence>
<dbReference type="Proteomes" id="UP000887013">
    <property type="component" value="Unassembled WGS sequence"/>
</dbReference>